<feature type="domain" description="OmpR/PhoB-type" evidence="11">
    <location>
        <begin position="127"/>
        <end position="226"/>
    </location>
</feature>
<dbReference type="Pfam" id="PF00486">
    <property type="entry name" value="Trans_reg_C"/>
    <property type="match status" value="1"/>
</dbReference>
<dbReference type="InterPro" id="IPR001867">
    <property type="entry name" value="OmpR/PhoB-type_DNA-bd"/>
</dbReference>
<dbReference type="Gene3D" id="6.10.250.690">
    <property type="match status" value="1"/>
</dbReference>
<dbReference type="InterPro" id="IPR001789">
    <property type="entry name" value="Sig_transdc_resp-reg_receiver"/>
</dbReference>
<evidence type="ECO:0000256" key="7">
    <source>
        <dbReference type="ARBA" id="ARBA00024867"/>
    </source>
</evidence>
<proteinExistence type="predicted"/>
<dbReference type="PANTHER" id="PTHR48111">
    <property type="entry name" value="REGULATOR OF RPOS"/>
    <property type="match status" value="1"/>
</dbReference>
<keyword evidence="2 8" id="KW-0597">Phosphoprotein</keyword>
<dbReference type="InterPro" id="IPR011006">
    <property type="entry name" value="CheY-like_superfamily"/>
</dbReference>
<dbReference type="PROSITE" id="PS51755">
    <property type="entry name" value="OMPR_PHOB"/>
    <property type="match status" value="1"/>
</dbReference>
<evidence type="ECO:0000313" key="13">
    <source>
        <dbReference type="Proteomes" id="UP001519289"/>
    </source>
</evidence>
<dbReference type="InterPro" id="IPR016032">
    <property type="entry name" value="Sig_transdc_resp-reg_C-effctor"/>
</dbReference>
<reference evidence="12 13" key="1">
    <citation type="submission" date="2021-03" db="EMBL/GenBank/DDBJ databases">
        <title>Genomic Encyclopedia of Type Strains, Phase IV (KMG-IV): sequencing the most valuable type-strain genomes for metagenomic binning, comparative biology and taxonomic classification.</title>
        <authorList>
            <person name="Goeker M."/>
        </authorList>
    </citation>
    <scope>NUCLEOTIDE SEQUENCE [LARGE SCALE GENOMIC DNA]</scope>
    <source>
        <strain evidence="12 13">DSM 27138</strain>
    </source>
</reference>
<comment type="function">
    <text evidence="7">May play the central regulatory role in sporulation. It may be an element of the effector pathway responsible for the activation of sporulation genes in response to nutritional stress. Spo0A may act in concert with spo0H (a sigma factor) to control the expression of some genes that are critical to the sporulation process.</text>
</comment>
<evidence type="ECO:0000313" key="12">
    <source>
        <dbReference type="EMBL" id="MBP2017840.1"/>
    </source>
</evidence>
<evidence type="ECO:0000256" key="4">
    <source>
        <dbReference type="ARBA" id="ARBA00023015"/>
    </source>
</evidence>
<dbReference type="InterPro" id="IPR036388">
    <property type="entry name" value="WH-like_DNA-bd_sf"/>
</dbReference>
<dbReference type="CDD" id="cd00383">
    <property type="entry name" value="trans_reg_C"/>
    <property type="match status" value="1"/>
</dbReference>
<comment type="caution">
    <text evidence="12">The sequence shown here is derived from an EMBL/GenBank/DDBJ whole genome shotgun (WGS) entry which is preliminary data.</text>
</comment>
<dbReference type="Gene3D" id="3.40.50.2300">
    <property type="match status" value="1"/>
</dbReference>
<accession>A0ABS4JQN0</accession>
<dbReference type="Pfam" id="PF00072">
    <property type="entry name" value="Response_reg"/>
    <property type="match status" value="1"/>
</dbReference>
<evidence type="ECO:0000259" key="11">
    <source>
        <dbReference type="PROSITE" id="PS51755"/>
    </source>
</evidence>
<keyword evidence="4" id="KW-0805">Transcription regulation</keyword>
<name>A0ABS4JQN0_9FIRM</name>
<evidence type="ECO:0000256" key="3">
    <source>
        <dbReference type="ARBA" id="ARBA00023012"/>
    </source>
</evidence>
<evidence type="ECO:0000256" key="1">
    <source>
        <dbReference type="ARBA" id="ARBA00018672"/>
    </source>
</evidence>
<dbReference type="SMART" id="SM00862">
    <property type="entry name" value="Trans_reg_C"/>
    <property type="match status" value="1"/>
</dbReference>
<evidence type="ECO:0000259" key="10">
    <source>
        <dbReference type="PROSITE" id="PS50110"/>
    </source>
</evidence>
<dbReference type="GO" id="GO:0003677">
    <property type="term" value="F:DNA binding"/>
    <property type="evidence" value="ECO:0007669"/>
    <property type="project" value="UniProtKB-KW"/>
</dbReference>
<protein>
    <recommendedName>
        <fullName evidence="1">Stage 0 sporulation protein A homolog</fullName>
    </recommendedName>
</protein>
<feature type="DNA-binding region" description="OmpR/PhoB-type" evidence="9">
    <location>
        <begin position="127"/>
        <end position="226"/>
    </location>
</feature>
<dbReference type="EMBL" id="JAGGLG010000007">
    <property type="protein sequence ID" value="MBP2017840.1"/>
    <property type="molecule type" value="Genomic_DNA"/>
</dbReference>
<dbReference type="PROSITE" id="PS50110">
    <property type="entry name" value="RESPONSE_REGULATORY"/>
    <property type="match status" value="1"/>
</dbReference>
<keyword evidence="6" id="KW-0804">Transcription</keyword>
<keyword evidence="3" id="KW-0902">Two-component regulatory system</keyword>
<dbReference type="InterPro" id="IPR039420">
    <property type="entry name" value="WalR-like"/>
</dbReference>
<evidence type="ECO:0000256" key="2">
    <source>
        <dbReference type="ARBA" id="ARBA00022553"/>
    </source>
</evidence>
<dbReference type="Gene3D" id="1.10.10.10">
    <property type="entry name" value="Winged helix-like DNA-binding domain superfamily/Winged helix DNA-binding domain"/>
    <property type="match status" value="1"/>
</dbReference>
<dbReference type="RefSeq" id="WP_209465979.1">
    <property type="nucleotide sequence ID" value="NZ_JAGGLG010000007.1"/>
</dbReference>
<gene>
    <name evidence="12" type="ORF">J2Z79_001225</name>
</gene>
<evidence type="ECO:0000256" key="8">
    <source>
        <dbReference type="PROSITE-ProRule" id="PRU00169"/>
    </source>
</evidence>
<organism evidence="12 13">
    <name type="scientific">Symbiobacterium terraclitae</name>
    <dbReference type="NCBI Taxonomy" id="557451"/>
    <lineage>
        <taxon>Bacteria</taxon>
        <taxon>Bacillati</taxon>
        <taxon>Bacillota</taxon>
        <taxon>Clostridia</taxon>
        <taxon>Eubacteriales</taxon>
        <taxon>Symbiobacteriaceae</taxon>
        <taxon>Symbiobacterium</taxon>
    </lineage>
</organism>
<dbReference type="Proteomes" id="UP001519289">
    <property type="component" value="Unassembled WGS sequence"/>
</dbReference>
<dbReference type="SMART" id="SM00448">
    <property type="entry name" value="REC"/>
    <property type="match status" value="1"/>
</dbReference>
<dbReference type="SUPFAM" id="SSF52172">
    <property type="entry name" value="CheY-like"/>
    <property type="match status" value="1"/>
</dbReference>
<keyword evidence="5 9" id="KW-0238">DNA-binding</keyword>
<dbReference type="SUPFAM" id="SSF46894">
    <property type="entry name" value="C-terminal effector domain of the bipartite response regulators"/>
    <property type="match status" value="1"/>
</dbReference>
<evidence type="ECO:0000256" key="5">
    <source>
        <dbReference type="ARBA" id="ARBA00023125"/>
    </source>
</evidence>
<feature type="modified residue" description="4-aspartylphosphate" evidence="8">
    <location>
        <position position="53"/>
    </location>
</feature>
<evidence type="ECO:0000256" key="9">
    <source>
        <dbReference type="PROSITE-ProRule" id="PRU01091"/>
    </source>
</evidence>
<dbReference type="PANTHER" id="PTHR48111:SF1">
    <property type="entry name" value="TWO-COMPONENT RESPONSE REGULATOR ORR33"/>
    <property type="match status" value="1"/>
</dbReference>
<feature type="domain" description="Response regulatory" evidence="10">
    <location>
        <begin position="4"/>
        <end position="117"/>
    </location>
</feature>
<evidence type="ECO:0000256" key="6">
    <source>
        <dbReference type="ARBA" id="ARBA00023163"/>
    </source>
</evidence>
<sequence length="236" mass="26199">MPVRVLLVDDEQPFVMGLTASLRQAGYDVSAAHDGESAWAAFREQAPDLVLLDIMLPGVDGLELCRRIREHSGTPVIMLTARGEDVDKIVGLEIGADDYITKPFNVRELLARMKAVLRRSAAVPAAPERLRFGAVEVDLARQAVTRGGRPVPLAPKEYDLLAFLAQHPNRVFGRDELLQRVWGYDFPGDDRTVDVHIRRLREKLEEDPGRPALILTRWGKGYYLADPPEGRGGLGS</sequence>
<keyword evidence="13" id="KW-1185">Reference proteome</keyword>